<keyword evidence="7" id="KW-1185">Reference proteome</keyword>
<keyword evidence="4 5" id="KW-0472">Membrane</keyword>
<keyword evidence="3 5" id="KW-1133">Transmembrane helix</keyword>
<evidence type="ECO:0008006" key="8">
    <source>
        <dbReference type="Google" id="ProtNLM"/>
    </source>
</evidence>
<dbReference type="Proteomes" id="UP001231518">
    <property type="component" value="Chromosome 6"/>
</dbReference>
<gene>
    <name evidence="6" type="ORF">PYW07_015108</name>
</gene>
<evidence type="ECO:0000256" key="4">
    <source>
        <dbReference type="ARBA" id="ARBA00023136"/>
    </source>
</evidence>
<dbReference type="GO" id="GO:0022857">
    <property type="term" value="F:transmembrane transporter activity"/>
    <property type="evidence" value="ECO:0007669"/>
    <property type="project" value="TreeGrafter"/>
</dbReference>
<dbReference type="GO" id="GO:0016020">
    <property type="term" value="C:membrane"/>
    <property type="evidence" value="ECO:0007669"/>
    <property type="project" value="UniProtKB-SubCell"/>
</dbReference>
<organism evidence="6 7">
    <name type="scientific">Mythimna separata</name>
    <name type="common">Oriental armyworm</name>
    <name type="synonym">Pseudaletia separata</name>
    <dbReference type="NCBI Taxonomy" id="271217"/>
    <lineage>
        <taxon>Eukaryota</taxon>
        <taxon>Metazoa</taxon>
        <taxon>Ecdysozoa</taxon>
        <taxon>Arthropoda</taxon>
        <taxon>Hexapoda</taxon>
        <taxon>Insecta</taxon>
        <taxon>Pterygota</taxon>
        <taxon>Neoptera</taxon>
        <taxon>Endopterygota</taxon>
        <taxon>Lepidoptera</taxon>
        <taxon>Glossata</taxon>
        <taxon>Ditrysia</taxon>
        <taxon>Noctuoidea</taxon>
        <taxon>Noctuidae</taxon>
        <taxon>Noctuinae</taxon>
        <taxon>Hadenini</taxon>
        <taxon>Mythimna</taxon>
    </lineage>
</organism>
<keyword evidence="2 5" id="KW-0812">Transmembrane</keyword>
<sequence length="245" mass="27948">MEIKKHKKKCFLREFFDVSLVSDTFMVAFRKGPGNRRLLICLLLIVMCVIYGPMSGEVTVMYLFTRYKFHWDDVQYSMWSTYVIITNMAGTFFSVTLFSNYMKLNDSLLGLISNMSKICAAFVYAFASTTWHIYLAPAIDMLSGISFIAIQSISTKLVDGEEFGKLNSLFGLVEAMVPLVYGPLYSRVYMATINIFLGTVYILGAVLTLPAFAIFGWLYYQNKKEKLKTEAPIEDSEIQKDEKPK</sequence>
<evidence type="ECO:0000256" key="1">
    <source>
        <dbReference type="ARBA" id="ARBA00004141"/>
    </source>
</evidence>
<evidence type="ECO:0000313" key="6">
    <source>
        <dbReference type="EMBL" id="KAJ8732509.1"/>
    </source>
</evidence>
<evidence type="ECO:0000313" key="7">
    <source>
        <dbReference type="Proteomes" id="UP001231518"/>
    </source>
</evidence>
<dbReference type="AlphaFoldDB" id="A0AAD7YXX7"/>
<protein>
    <recommendedName>
        <fullName evidence="8">Solute carrier family 46 member 3</fullName>
    </recommendedName>
</protein>
<feature type="transmembrane region" description="Helical" evidence="5">
    <location>
        <begin position="196"/>
        <end position="220"/>
    </location>
</feature>
<proteinExistence type="predicted"/>
<accession>A0AAD7YXX7</accession>
<dbReference type="SUPFAM" id="SSF103473">
    <property type="entry name" value="MFS general substrate transporter"/>
    <property type="match status" value="1"/>
</dbReference>
<reference evidence="6" key="1">
    <citation type="submission" date="2023-03" db="EMBL/GenBank/DDBJ databases">
        <title>Chromosome-level genomes of two armyworms, Mythimna separata and Mythimna loreyi, provide insights into the biosynthesis and reception of sex pheromones.</title>
        <authorList>
            <person name="Zhao H."/>
        </authorList>
    </citation>
    <scope>NUCLEOTIDE SEQUENCE</scope>
    <source>
        <strain evidence="6">BeijingLab</strain>
        <tissue evidence="6">Pupa</tissue>
    </source>
</reference>
<dbReference type="Gene3D" id="1.20.1250.20">
    <property type="entry name" value="MFS general substrate transporter like domains"/>
    <property type="match status" value="1"/>
</dbReference>
<evidence type="ECO:0000256" key="3">
    <source>
        <dbReference type="ARBA" id="ARBA00022989"/>
    </source>
</evidence>
<dbReference type="InterPro" id="IPR036259">
    <property type="entry name" value="MFS_trans_sf"/>
</dbReference>
<comment type="caution">
    <text evidence="6">The sequence shown here is derived from an EMBL/GenBank/DDBJ whole genome shotgun (WGS) entry which is preliminary data.</text>
</comment>
<feature type="transmembrane region" description="Helical" evidence="5">
    <location>
        <begin position="76"/>
        <end position="101"/>
    </location>
</feature>
<evidence type="ECO:0000256" key="5">
    <source>
        <dbReference type="SAM" id="Phobius"/>
    </source>
</evidence>
<name>A0AAD7YXX7_MYTSE</name>
<evidence type="ECO:0000256" key="2">
    <source>
        <dbReference type="ARBA" id="ARBA00022692"/>
    </source>
</evidence>
<dbReference type="PANTHER" id="PTHR23507">
    <property type="entry name" value="ZGC:174356"/>
    <property type="match status" value="1"/>
</dbReference>
<comment type="subcellular location">
    <subcellularLocation>
        <location evidence="1">Membrane</location>
        <topology evidence="1">Multi-pass membrane protein</topology>
    </subcellularLocation>
</comment>
<feature type="transmembrane region" description="Helical" evidence="5">
    <location>
        <begin position="38"/>
        <end position="64"/>
    </location>
</feature>
<dbReference type="PANTHER" id="PTHR23507:SF1">
    <property type="entry name" value="FI18259P1-RELATED"/>
    <property type="match status" value="1"/>
</dbReference>
<dbReference type="EMBL" id="JARGEI010000004">
    <property type="protein sequence ID" value="KAJ8732509.1"/>
    <property type="molecule type" value="Genomic_DNA"/>
</dbReference>